<keyword evidence="2" id="KW-0732">Signal</keyword>
<dbReference type="InterPro" id="IPR051043">
    <property type="entry name" value="Sulfatase_Mod_Factor_Kinase"/>
</dbReference>
<keyword evidence="5" id="KW-1185">Reference proteome</keyword>
<dbReference type="Pfam" id="PF03781">
    <property type="entry name" value="FGE-sulfatase"/>
    <property type="match status" value="1"/>
</dbReference>
<feature type="region of interest" description="Disordered" evidence="1">
    <location>
        <begin position="94"/>
        <end position="158"/>
    </location>
</feature>
<protein>
    <recommendedName>
        <fullName evidence="3">Sulfatase-modifying factor enzyme-like domain-containing protein</fullName>
    </recommendedName>
</protein>
<dbReference type="Proteomes" id="UP000228593">
    <property type="component" value="Unassembled WGS sequence"/>
</dbReference>
<dbReference type="InterPro" id="IPR016187">
    <property type="entry name" value="CTDL_fold"/>
</dbReference>
<dbReference type="RefSeq" id="WP_099915270.1">
    <property type="nucleotide sequence ID" value="NZ_BMHS01000010.1"/>
</dbReference>
<sequence length="400" mass="43547">MWQKIVVIGALMASVVPARAGVQRGAPDMQLAGVVPKNSADQFELAFWESIKNSSHAGDFEAYLKAYPKGRFVTLAQARITRLRVAADKAAEKPAPVAAAAPVTPATPAEKPAAQPALQRSAQRAARQERAQAKVAARSSRTGAKTAARETAEAPAAEPVARREFKDCPECPRVVALPRGAFTMGGSSIDQTELPAHLVTLDRPFAIGKYEITVREWNACVEAGPCRPTAQYASPNPRAPVRDISWLDAQQYVNWLSNTTGATYRLPSEAEWEYAQRGGTATRYWWGDQMALGKANCKDCGPPWQIDEPIGAGSFAPNPYGLYDMNGSVWEWVQDCWHNSYSRAPADALPWDDDPSCEARVVRGGSWRDSAPFMVASTRASADPAMRQSQNGFRVARDVE</sequence>
<evidence type="ECO:0000256" key="1">
    <source>
        <dbReference type="SAM" id="MobiDB-lite"/>
    </source>
</evidence>
<evidence type="ECO:0000256" key="2">
    <source>
        <dbReference type="SAM" id="SignalP"/>
    </source>
</evidence>
<dbReference type="InterPro" id="IPR005532">
    <property type="entry name" value="SUMF_dom"/>
</dbReference>
<evidence type="ECO:0000259" key="3">
    <source>
        <dbReference type="Pfam" id="PF03781"/>
    </source>
</evidence>
<dbReference type="SUPFAM" id="SSF56436">
    <property type="entry name" value="C-type lectin-like"/>
    <property type="match status" value="1"/>
</dbReference>
<dbReference type="PANTHER" id="PTHR23150:SF35">
    <property type="entry name" value="BLL6746 PROTEIN"/>
    <property type="match status" value="1"/>
</dbReference>
<feature type="compositionally biased region" description="Low complexity" evidence="1">
    <location>
        <begin position="133"/>
        <end position="146"/>
    </location>
</feature>
<comment type="caution">
    <text evidence="4">The sequence shown here is derived from an EMBL/GenBank/DDBJ whole genome shotgun (WGS) entry which is preliminary data.</text>
</comment>
<dbReference type="InterPro" id="IPR042095">
    <property type="entry name" value="SUMF_sf"/>
</dbReference>
<evidence type="ECO:0000313" key="4">
    <source>
        <dbReference type="EMBL" id="PIL40624.1"/>
    </source>
</evidence>
<organism evidence="4 5">
    <name type="scientific">Massilia psychrophila</name>
    <dbReference type="NCBI Taxonomy" id="1603353"/>
    <lineage>
        <taxon>Bacteria</taxon>
        <taxon>Pseudomonadati</taxon>
        <taxon>Pseudomonadota</taxon>
        <taxon>Betaproteobacteria</taxon>
        <taxon>Burkholderiales</taxon>
        <taxon>Oxalobacteraceae</taxon>
        <taxon>Telluria group</taxon>
        <taxon>Massilia</taxon>
    </lineage>
</organism>
<reference evidence="4 5" key="1">
    <citation type="submission" date="2017-10" db="EMBL/GenBank/DDBJ databases">
        <title>Massilia psychrophilum sp. nov., a novel purple-pigmented bacterium isolated from Tianshan glacier, Xinjiang Municipality, China.</title>
        <authorList>
            <person name="Wang H."/>
        </authorList>
    </citation>
    <scope>NUCLEOTIDE SEQUENCE [LARGE SCALE GENOMIC DNA]</scope>
    <source>
        <strain evidence="4 5">JCM 30813</strain>
    </source>
</reference>
<feature type="chain" id="PRO_5013701472" description="Sulfatase-modifying factor enzyme-like domain-containing protein" evidence="2">
    <location>
        <begin position="21"/>
        <end position="400"/>
    </location>
</feature>
<dbReference type="AlphaFoldDB" id="A0A2G8T3M5"/>
<name>A0A2G8T3M5_9BURK</name>
<evidence type="ECO:0000313" key="5">
    <source>
        <dbReference type="Proteomes" id="UP000228593"/>
    </source>
</evidence>
<dbReference type="Gene3D" id="3.90.1580.10">
    <property type="entry name" value="paralog of FGE (formylglycine-generating enzyme)"/>
    <property type="match status" value="1"/>
</dbReference>
<dbReference type="EMBL" id="PDOB01000007">
    <property type="protein sequence ID" value="PIL40624.1"/>
    <property type="molecule type" value="Genomic_DNA"/>
</dbReference>
<dbReference type="GO" id="GO:0120147">
    <property type="term" value="F:formylglycine-generating oxidase activity"/>
    <property type="evidence" value="ECO:0007669"/>
    <property type="project" value="TreeGrafter"/>
</dbReference>
<feature type="domain" description="Sulfatase-modifying factor enzyme-like" evidence="3">
    <location>
        <begin position="171"/>
        <end position="397"/>
    </location>
</feature>
<dbReference type="PANTHER" id="PTHR23150">
    <property type="entry name" value="SULFATASE MODIFYING FACTOR 1, 2"/>
    <property type="match status" value="1"/>
</dbReference>
<feature type="signal peptide" evidence="2">
    <location>
        <begin position="1"/>
        <end position="20"/>
    </location>
</feature>
<gene>
    <name evidence="4" type="ORF">CR103_06910</name>
</gene>
<feature type="compositionally biased region" description="Low complexity" evidence="1">
    <location>
        <begin position="94"/>
        <end position="125"/>
    </location>
</feature>
<dbReference type="OrthoDB" id="9768004at2"/>
<proteinExistence type="predicted"/>
<accession>A0A2G8T3M5</accession>